<evidence type="ECO:0000256" key="3">
    <source>
        <dbReference type="SAM" id="MobiDB-lite"/>
    </source>
</evidence>
<dbReference type="InterPro" id="IPR036116">
    <property type="entry name" value="FN3_sf"/>
</dbReference>
<protein>
    <recommendedName>
        <fullName evidence="8">Titin</fullName>
    </recommendedName>
</protein>
<feature type="domain" description="Ig-like" evidence="4">
    <location>
        <begin position="601"/>
        <end position="696"/>
    </location>
</feature>
<name>A0A673JCH7_9TELE</name>
<dbReference type="Pfam" id="PF07679">
    <property type="entry name" value="I-set"/>
    <property type="match status" value="2"/>
</dbReference>
<dbReference type="InterPro" id="IPR003599">
    <property type="entry name" value="Ig_sub"/>
</dbReference>
<dbReference type="Gene3D" id="2.60.40.10">
    <property type="entry name" value="Immunoglobulins"/>
    <property type="match status" value="9"/>
</dbReference>
<dbReference type="InterPro" id="IPR003598">
    <property type="entry name" value="Ig_sub2"/>
</dbReference>
<dbReference type="FunFam" id="2.60.40.10:FF:000003">
    <property type="entry name" value="Titin isoform E"/>
    <property type="match status" value="2"/>
</dbReference>
<dbReference type="CDD" id="cd05748">
    <property type="entry name" value="Ig_Titin_like"/>
    <property type="match status" value="1"/>
</dbReference>
<dbReference type="SUPFAM" id="SSF48726">
    <property type="entry name" value="Immunoglobulin"/>
    <property type="match status" value="2"/>
</dbReference>
<dbReference type="InterPro" id="IPR003961">
    <property type="entry name" value="FN3_dom"/>
</dbReference>
<evidence type="ECO:0000313" key="6">
    <source>
        <dbReference type="Ensembl" id="ENSSRHP00000050652.1"/>
    </source>
</evidence>
<dbReference type="SMART" id="SM00408">
    <property type="entry name" value="IGc2"/>
    <property type="match status" value="2"/>
</dbReference>
<accession>A0A673JCH7</accession>
<proteinExistence type="predicted"/>
<dbReference type="Proteomes" id="UP000472270">
    <property type="component" value="Unassembled WGS sequence"/>
</dbReference>
<keyword evidence="2" id="KW-0393">Immunoglobulin domain</keyword>
<keyword evidence="7" id="KW-1185">Reference proteome</keyword>
<dbReference type="Ensembl" id="ENSSRHT00000052080.1">
    <property type="protein sequence ID" value="ENSSRHP00000050652.1"/>
    <property type="gene ID" value="ENSSRHG00000025510.1"/>
</dbReference>
<feature type="domain" description="Fibronectin type-III" evidence="5">
    <location>
        <begin position="508"/>
        <end position="601"/>
    </location>
</feature>
<reference evidence="6" key="2">
    <citation type="submission" date="2025-09" db="UniProtKB">
        <authorList>
            <consortium name="Ensembl"/>
        </authorList>
    </citation>
    <scope>IDENTIFICATION</scope>
</reference>
<dbReference type="SMART" id="SM00060">
    <property type="entry name" value="FN3"/>
    <property type="match status" value="6"/>
</dbReference>
<dbReference type="GO" id="GO:0008307">
    <property type="term" value="F:structural constituent of muscle"/>
    <property type="evidence" value="ECO:0007669"/>
    <property type="project" value="TreeGrafter"/>
</dbReference>
<evidence type="ECO:0000256" key="1">
    <source>
        <dbReference type="ARBA" id="ARBA00022737"/>
    </source>
</evidence>
<sequence length="858" mass="95797">MYSFGDPCETAEPVKATETPGPVKDLSMKDSTNTSVTLQWNKPDYDGGSIITDYIIEKKLQGQEEWAPAGTNKHCEHEVTKLKELTEMFFRVCSKNEKGTSDFVEIGSIKVKDYIIPPEANLKEYPDGQISVRLGHNAHIELPYKGKPRPAILWLKDNLPLKESEKIRFKKTENKATLVIKNVEKENGGKYTLTLDNTFFRKSFHIQVITLGPPAKPVGPIRLDEVRAESIAISWDEPNDNGGGEITCYTVEKRDTSQTDWKMACSNVIGTSFKVPNLIKGIQYQFRVCAENRYGASEPLVSQNVIAKHEFRPPGPPGMPLVYNVTNDGMTIQWDAPIFDGGCPILGFHVEKKEKNSIMWQKVNLVLVKEREYRILGLIEGLEYQFRVYAQNDAGYSRMSDTFKVLDTPGVPGALSIKEVTRGALTIAWKPPTNDGGARVHHYIVEKREARRRTWTEAAPKTTQTSLRVSDLLEGVPYFFRVVAENQYGLGEAYEMPDPVIATAEPAPPKRIDIIDTTDTSATLVWLKPEHDGGSRITGYCVESKAKDADKWIVCGTTKYLSLVIEGLIENSEYEFRVKAKNDSGFSMPREAFSSVIIKEPRIEPTADLSGITNQLITSRIGESFEIDVPISGRPAPKVSWKLEEMRLKETDRVSIKTTKNRTTLTVKDCMRGDGGRYFLTLENVTGSKTFTVTVNVIGRPSPPEGPIEISSITSESCVLSWNLPEDDGGTDITNYIVEKRESGSTAWQLINSKVTNVSRSTVSIKWSVPLNDGGSPITGYIVERKPYTVTGDGRWLKCNYTNVTNTNFTITALGEGEEYEFRVIAKNANGVLSLPSVSTGPVTCKAEYSMYHTWFFN</sequence>
<evidence type="ECO:0000259" key="5">
    <source>
        <dbReference type="PROSITE" id="PS50853"/>
    </source>
</evidence>
<dbReference type="PROSITE" id="PS50835">
    <property type="entry name" value="IG_LIKE"/>
    <property type="match status" value="2"/>
</dbReference>
<dbReference type="GO" id="GO:0031430">
    <property type="term" value="C:M band"/>
    <property type="evidence" value="ECO:0007669"/>
    <property type="project" value="TreeGrafter"/>
</dbReference>
<organism evidence="6 7">
    <name type="scientific">Sinocyclocheilus rhinocerous</name>
    <dbReference type="NCBI Taxonomy" id="307959"/>
    <lineage>
        <taxon>Eukaryota</taxon>
        <taxon>Metazoa</taxon>
        <taxon>Chordata</taxon>
        <taxon>Craniata</taxon>
        <taxon>Vertebrata</taxon>
        <taxon>Euteleostomi</taxon>
        <taxon>Actinopterygii</taxon>
        <taxon>Neopterygii</taxon>
        <taxon>Teleostei</taxon>
        <taxon>Ostariophysi</taxon>
        <taxon>Cypriniformes</taxon>
        <taxon>Cyprinidae</taxon>
        <taxon>Cyprininae</taxon>
        <taxon>Sinocyclocheilus</taxon>
    </lineage>
</organism>
<feature type="domain" description="Fibronectin type-III" evidence="5">
    <location>
        <begin position="411"/>
        <end position="506"/>
    </location>
</feature>
<feature type="domain" description="Fibronectin type-III" evidence="5">
    <location>
        <begin position="316"/>
        <end position="410"/>
    </location>
</feature>
<feature type="domain" description="Fibronectin type-III" evidence="5">
    <location>
        <begin position="22"/>
        <end position="114"/>
    </location>
</feature>
<dbReference type="FunFam" id="2.60.40.10:FF:000011">
    <property type="entry name" value="Titin b"/>
    <property type="match status" value="1"/>
</dbReference>
<evidence type="ECO:0000313" key="7">
    <source>
        <dbReference type="Proteomes" id="UP000472270"/>
    </source>
</evidence>
<dbReference type="CDD" id="cd00063">
    <property type="entry name" value="FN3"/>
    <property type="match status" value="6"/>
</dbReference>
<dbReference type="FunFam" id="2.60.40.10:FF:000112">
    <property type="entry name" value="Titin a"/>
    <property type="match status" value="2"/>
</dbReference>
<feature type="region of interest" description="Disordered" evidence="3">
    <location>
        <begin position="1"/>
        <end position="30"/>
    </location>
</feature>
<dbReference type="InterPro" id="IPR013783">
    <property type="entry name" value="Ig-like_fold"/>
</dbReference>
<dbReference type="PANTHER" id="PTHR14340">
    <property type="entry name" value="MICROFIBRIL-ASSOCIATED GLYCOPROTEIN 3"/>
    <property type="match status" value="1"/>
</dbReference>
<feature type="domain" description="Fibronectin type-III" evidence="5">
    <location>
        <begin position="749"/>
        <end position="848"/>
    </location>
</feature>
<dbReference type="SUPFAM" id="SSF49265">
    <property type="entry name" value="Fibronectin type III"/>
    <property type="match status" value="4"/>
</dbReference>
<dbReference type="PANTHER" id="PTHR14340:SF13">
    <property type="entry name" value="TITIN"/>
    <property type="match status" value="1"/>
</dbReference>
<evidence type="ECO:0008006" key="8">
    <source>
        <dbReference type="Google" id="ProtNLM"/>
    </source>
</evidence>
<dbReference type="InterPro" id="IPR036179">
    <property type="entry name" value="Ig-like_dom_sf"/>
</dbReference>
<dbReference type="Pfam" id="PF00041">
    <property type="entry name" value="fn3"/>
    <property type="match status" value="6"/>
</dbReference>
<dbReference type="PRINTS" id="PR00014">
    <property type="entry name" value="FNTYPEIII"/>
</dbReference>
<evidence type="ECO:0000256" key="2">
    <source>
        <dbReference type="ARBA" id="ARBA00023319"/>
    </source>
</evidence>
<feature type="domain" description="Fibronectin type-III" evidence="5">
    <location>
        <begin position="217"/>
        <end position="310"/>
    </location>
</feature>
<keyword evidence="1" id="KW-0677">Repeat</keyword>
<dbReference type="AlphaFoldDB" id="A0A673JCH7"/>
<feature type="domain" description="Ig-like" evidence="4">
    <location>
        <begin position="118"/>
        <end position="192"/>
    </location>
</feature>
<dbReference type="GO" id="GO:0048738">
    <property type="term" value="P:cardiac muscle tissue development"/>
    <property type="evidence" value="ECO:0007669"/>
    <property type="project" value="TreeGrafter"/>
</dbReference>
<evidence type="ECO:0000259" key="4">
    <source>
        <dbReference type="PROSITE" id="PS50835"/>
    </source>
</evidence>
<dbReference type="FunFam" id="2.60.40.10:FF:001365">
    <property type="entry name" value="titin isoform X1"/>
    <property type="match status" value="1"/>
</dbReference>
<dbReference type="GO" id="GO:0045214">
    <property type="term" value="P:sarcomere organization"/>
    <property type="evidence" value="ECO:0007669"/>
    <property type="project" value="TreeGrafter"/>
</dbReference>
<dbReference type="FunFam" id="2.60.40.10:FF:000002">
    <property type="entry name" value="Titin a"/>
    <property type="match status" value="1"/>
</dbReference>
<reference evidence="6" key="1">
    <citation type="submission" date="2025-08" db="UniProtKB">
        <authorList>
            <consortium name="Ensembl"/>
        </authorList>
    </citation>
    <scope>IDENTIFICATION</scope>
</reference>
<dbReference type="InterPro" id="IPR007110">
    <property type="entry name" value="Ig-like_dom"/>
</dbReference>
<dbReference type="InterPro" id="IPR013098">
    <property type="entry name" value="Ig_I-set"/>
</dbReference>
<dbReference type="PROSITE" id="PS50853">
    <property type="entry name" value="FN3"/>
    <property type="match status" value="6"/>
</dbReference>
<dbReference type="SMART" id="SM00409">
    <property type="entry name" value="IG"/>
    <property type="match status" value="2"/>
</dbReference>
<dbReference type="FunFam" id="2.60.40.10:FF:000034">
    <property type="entry name" value="Titin isoform A"/>
    <property type="match status" value="1"/>
</dbReference>